<accession>A0A8S1F1L0</accession>
<reference evidence="2 3" key="1">
    <citation type="submission" date="2020-04" db="EMBL/GenBank/DDBJ databases">
        <authorList>
            <person name="Laetsch R D."/>
            <person name="Stevens L."/>
            <person name="Kumar S."/>
            <person name="Blaxter L. M."/>
        </authorList>
    </citation>
    <scope>NUCLEOTIDE SEQUENCE [LARGE SCALE GENOMIC DNA]</scope>
</reference>
<evidence type="ECO:0000313" key="3">
    <source>
        <dbReference type="Proteomes" id="UP000494206"/>
    </source>
</evidence>
<evidence type="ECO:0008006" key="4">
    <source>
        <dbReference type="Google" id="ProtNLM"/>
    </source>
</evidence>
<keyword evidence="3" id="KW-1185">Reference proteome</keyword>
<evidence type="ECO:0000256" key="1">
    <source>
        <dbReference type="SAM" id="Phobius"/>
    </source>
</evidence>
<keyword evidence="1" id="KW-0472">Membrane</keyword>
<protein>
    <recommendedName>
        <fullName evidence="4">MARVEL domain-containing protein</fullName>
    </recommendedName>
</protein>
<evidence type="ECO:0000313" key="2">
    <source>
        <dbReference type="EMBL" id="CAB3405597.1"/>
    </source>
</evidence>
<keyword evidence="1" id="KW-0812">Transmembrane</keyword>
<name>A0A8S1F1L0_9PELO</name>
<organism evidence="2 3">
    <name type="scientific">Caenorhabditis bovis</name>
    <dbReference type="NCBI Taxonomy" id="2654633"/>
    <lineage>
        <taxon>Eukaryota</taxon>
        <taxon>Metazoa</taxon>
        <taxon>Ecdysozoa</taxon>
        <taxon>Nematoda</taxon>
        <taxon>Chromadorea</taxon>
        <taxon>Rhabditida</taxon>
        <taxon>Rhabditina</taxon>
        <taxon>Rhabditomorpha</taxon>
        <taxon>Rhabditoidea</taxon>
        <taxon>Rhabditidae</taxon>
        <taxon>Peloderinae</taxon>
        <taxon>Caenorhabditis</taxon>
    </lineage>
</organism>
<comment type="caution">
    <text evidence="2">The sequence shown here is derived from an EMBL/GenBank/DDBJ whole genome shotgun (WGS) entry which is preliminary data.</text>
</comment>
<sequence length="185" mass="21668">MNDTLMRYKETPSRDIYYEDHKRVCCGRMKLKTACLTIAGIEIIYWAYYLILLFFAIIHHQQAWSAVFTGVSLLTLTIQVLLIFYGVLTENPKYLQTHLVFLTLTFIYDLVLACIFFGLTIFPNAYSNHDVKFKGGHFNARTFGIVMGSLLILWFIARIFALKIIYRYWKLLRILHGYGRNSVDQ</sequence>
<proteinExistence type="predicted"/>
<feature type="transmembrane region" description="Helical" evidence="1">
    <location>
        <begin position="64"/>
        <end position="87"/>
    </location>
</feature>
<dbReference type="OrthoDB" id="5773178at2759"/>
<dbReference type="EMBL" id="CADEPM010000004">
    <property type="protein sequence ID" value="CAB3405597.1"/>
    <property type="molecule type" value="Genomic_DNA"/>
</dbReference>
<feature type="transmembrane region" description="Helical" evidence="1">
    <location>
        <begin position="99"/>
        <end position="122"/>
    </location>
</feature>
<feature type="transmembrane region" description="Helical" evidence="1">
    <location>
        <begin position="33"/>
        <end position="58"/>
    </location>
</feature>
<keyword evidence="1" id="KW-1133">Transmembrane helix</keyword>
<dbReference type="Proteomes" id="UP000494206">
    <property type="component" value="Unassembled WGS sequence"/>
</dbReference>
<feature type="transmembrane region" description="Helical" evidence="1">
    <location>
        <begin position="142"/>
        <end position="166"/>
    </location>
</feature>
<dbReference type="AlphaFoldDB" id="A0A8S1F1L0"/>
<gene>
    <name evidence="2" type="ORF">CBOVIS_LOCUS7776</name>
</gene>